<keyword evidence="2" id="KW-0449">Lipoprotein</keyword>
<dbReference type="RefSeq" id="WP_133713114.1">
    <property type="nucleotide sequence ID" value="NZ_SOAG01000021.1"/>
</dbReference>
<proteinExistence type="predicted"/>
<dbReference type="Gene3D" id="3.40.390.70">
    <property type="match status" value="1"/>
</dbReference>
<evidence type="ECO:0000313" key="3">
    <source>
        <dbReference type="Proteomes" id="UP000295215"/>
    </source>
</evidence>
<evidence type="ECO:0000256" key="1">
    <source>
        <dbReference type="SAM" id="SignalP"/>
    </source>
</evidence>
<dbReference type="OrthoDB" id="1113652at2"/>
<gene>
    <name evidence="2" type="ORF">C8P70_12149</name>
</gene>
<keyword evidence="1" id="KW-0732">Signal</keyword>
<dbReference type="NCBIfam" id="TIGR04549">
    <property type="entry name" value="LP_HExxH_w_tonB"/>
    <property type="match status" value="1"/>
</dbReference>
<reference evidence="2 3" key="1">
    <citation type="submission" date="2019-03" db="EMBL/GenBank/DDBJ databases">
        <title>Genomic Encyclopedia of Archaeal and Bacterial Type Strains, Phase II (KMG-II): from individual species to whole genera.</title>
        <authorList>
            <person name="Goeker M."/>
        </authorList>
    </citation>
    <scope>NUCLEOTIDE SEQUENCE [LARGE SCALE GENOMIC DNA]</scope>
    <source>
        <strain evidence="2 3">DSM 28213</strain>
    </source>
</reference>
<dbReference type="EMBL" id="SOAG01000021">
    <property type="protein sequence ID" value="TDS55928.1"/>
    <property type="molecule type" value="Genomic_DNA"/>
</dbReference>
<protein>
    <submittedName>
        <fullName evidence="2">Substrate import-associated zinc metallohydrolase lipoprotein</fullName>
    </submittedName>
</protein>
<comment type="caution">
    <text evidence="2">The sequence shown here is derived from an EMBL/GenBank/DDBJ whole genome shotgun (WGS) entry which is preliminary data.</text>
</comment>
<name>A0A4R7ERD2_9FLAO</name>
<organism evidence="2 3">
    <name type="scientific">Myroides indicus</name>
    <dbReference type="NCBI Taxonomy" id="1323422"/>
    <lineage>
        <taxon>Bacteria</taxon>
        <taxon>Pseudomonadati</taxon>
        <taxon>Bacteroidota</taxon>
        <taxon>Flavobacteriia</taxon>
        <taxon>Flavobacteriales</taxon>
        <taxon>Flavobacteriaceae</taxon>
        <taxon>Myroides</taxon>
    </lineage>
</organism>
<dbReference type="AlphaFoldDB" id="A0A4R7ERD2"/>
<dbReference type="Pfam" id="PF15890">
    <property type="entry name" value="Peptidase_Mx1"/>
    <property type="match status" value="1"/>
</dbReference>
<dbReference type="GO" id="GO:0016787">
    <property type="term" value="F:hydrolase activity"/>
    <property type="evidence" value="ECO:0007669"/>
    <property type="project" value="UniProtKB-KW"/>
</dbReference>
<keyword evidence="3" id="KW-1185">Reference proteome</keyword>
<evidence type="ECO:0000313" key="2">
    <source>
        <dbReference type="EMBL" id="TDS55928.1"/>
    </source>
</evidence>
<dbReference type="PROSITE" id="PS51257">
    <property type="entry name" value="PROKAR_LIPOPROTEIN"/>
    <property type="match status" value="1"/>
</dbReference>
<dbReference type="Proteomes" id="UP000295215">
    <property type="component" value="Unassembled WGS sequence"/>
</dbReference>
<dbReference type="InterPro" id="IPR030890">
    <property type="entry name" value="LP_HExxH_w_TonB"/>
</dbReference>
<accession>A0A4R7ERD2</accession>
<sequence>MKFLNIVKSLGLLSVISAAFISCENDNDLGPSIFDLTEKPKTELDQWIYDNYTKDYNIAATYKWNQAFGYYDKTLFPPKEENVKPALQMVKKIWIDSYTQAGGEDFVKKIAPREFHLIGSYNYDPDLQTVVLGEAGGGARITLFNTDYVEHHDLESIRTFVHTIQHEYVHILNQTKDYDRVTWSKISPGGHYTNSWYLYSDEESNNLGFVTNYARSNYDEDFAETASFVLLNTKAEWEAFLNDISEPEGRKKIESKVEQVVRYYKEQLKIDFWQLRDFAEQNTDDVVNDNF</sequence>
<feature type="signal peptide" evidence="1">
    <location>
        <begin position="1"/>
        <end position="19"/>
    </location>
</feature>
<keyword evidence="2" id="KW-0378">Hydrolase</keyword>
<feature type="chain" id="PRO_5020770840" evidence="1">
    <location>
        <begin position="20"/>
        <end position="291"/>
    </location>
</feature>